<gene>
    <name evidence="1" type="ORF">MRB53_014417</name>
</gene>
<name>A0ACC2KB60_PERAE</name>
<evidence type="ECO:0000313" key="2">
    <source>
        <dbReference type="Proteomes" id="UP001234297"/>
    </source>
</evidence>
<keyword evidence="2" id="KW-1185">Reference proteome</keyword>
<organism evidence="1 2">
    <name type="scientific">Persea americana</name>
    <name type="common">Avocado</name>
    <dbReference type="NCBI Taxonomy" id="3435"/>
    <lineage>
        <taxon>Eukaryota</taxon>
        <taxon>Viridiplantae</taxon>
        <taxon>Streptophyta</taxon>
        <taxon>Embryophyta</taxon>
        <taxon>Tracheophyta</taxon>
        <taxon>Spermatophyta</taxon>
        <taxon>Magnoliopsida</taxon>
        <taxon>Magnoliidae</taxon>
        <taxon>Laurales</taxon>
        <taxon>Lauraceae</taxon>
        <taxon>Persea</taxon>
    </lineage>
</organism>
<reference evidence="1 2" key="1">
    <citation type="journal article" date="2022" name="Hortic Res">
        <title>A haplotype resolved chromosomal level avocado genome allows analysis of novel avocado genes.</title>
        <authorList>
            <person name="Nath O."/>
            <person name="Fletcher S.J."/>
            <person name="Hayward A."/>
            <person name="Shaw L.M."/>
            <person name="Masouleh A.K."/>
            <person name="Furtado A."/>
            <person name="Henry R.J."/>
            <person name="Mitter N."/>
        </authorList>
    </citation>
    <scope>NUCLEOTIDE SEQUENCE [LARGE SCALE GENOMIC DNA]</scope>
    <source>
        <strain evidence="2">cv. Hass</strain>
    </source>
</reference>
<comment type="caution">
    <text evidence="1">The sequence shown here is derived from an EMBL/GenBank/DDBJ whole genome shotgun (WGS) entry which is preliminary data.</text>
</comment>
<dbReference type="EMBL" id="CM056812">
    <property type="protein sequence ID" value="KAJ8618231.1"/>
    <property type="molecule type" value="Genomic_DNA"/>
</dbReference>
<evidence type="ECO:0000313" key="1">
    <source>
        <dbReference type="EMBL" id="KAJ8618231.1"/>
    </source>
</evidence>
<protein>
    <submittedName>
        <fullName evidence="1">Uncharacterized protein</fullName>
    </submittedName>
</protein>
<accession>A0ACC2KB60</accession>
<proteinExistence type="predicted"/>
<dbReference type="Proteomes" id="UP001234297">
    <property type="component" value="Chromosome 4"/>
</dbReference>
<sequence length="493" mass="54187">MLQSEEEEEEKTKMTMINALHKHNHDQNFMADGLPWNLLPTEASPEWMNKADNAWLMMAASLVGLQSVPGLIILYGSMVKKKWAVNSAFMALYAFAAVLVCWVLWGHQMSFGEKLFPFWGKADLSLGQKTLLTQVDGVPAATYIFYEFAFAAITVILLAGSVLGRMNFYAWMLFVPLWLTFSYTIGAFAIWSPGGFLRKKGLLDFSGGYVIHLSSGIAGFTAAYWVGPRVAEDRQNFPPNNIIHMLGGAGLLWLGWTGFNGGSPLAATDIASLAILNTHICTAISLLVWLSLDMIVYKKTSVIGAVQGMITGLVCITPGAGIVAPWGAVVMGTLSGLIPWYTMMVLYKRFAVFQKVDDTLGVFHTHAVAGLLGGVLSGLLAKPDLLKKYYTGNQYKPGTAYSFYVGQYGDGLRQLWVQLLGAFFVTVWNIVITSAICIIISRIMSLRMDDEALKMGDDGVHGEEAYALWGDEERTVSYVPRLSRTPRLVFCGN</sequence>